<dbReference type="EMBL" id="JAPWDS010000001">
    <property type="protein sequence ID" value="KAJ5520302.1"/>
    <property type="molecule type" value="Genomic_DNA"/>
</dbReference>
<proteinExistence type="predicted"/>
<evidence type="ECO:0000313" key="2">
    <source>
        <dbReference type="Proteomes" id="UP001149954"/>
    </source>
</evidence>
<organism evidence="1 2">
    <name type="scientific">Penicillium fimorum</name>
    <dbReference type="NCBI Taxonomy" id="1882269"/>
    <lineage>
        <taxon>Eukaryota</taxon>
        <taxon>Fungi</taxon>
        <taxon>Dikarya</taxon>
        <taxon>Ascomycota</taxon>
        <taxon>Pezizomycotina</taxon>
        <taxon>Eurotiomycetes</taxon>
        <taxon>Eurotiomycetidae</taxon>
        <taxon>Eurotiales</taxon>
        <taxon>Aspergillaceae</taxon>
        <taxon>Penicillium</taxon>
    </lineage>
</organism>
<dbReference type="OrthoDB" id="4363421at2759"/>
<dbReference type="AlphaFoldDB" id="A0A9X0CBT6"/>
<comment type="caution">
    <text evidence="1">The sequence shown here is derived from an EMBL/GenBank/DDBJ whole genome shotgun (WGS) entry which is preliminary data.</text>
</comment>
<accession>A0A9X0CBT6</accession>
<name>A0A9X0CBT6_9EURO</name>
<reference evidence="1" key="1">
    <citation type="submission" date="2022-12" db="EMBL/GenBank/DDBJ databases">
        <authorList>
            <person name="Petersen C."/>
        </authorList>
    </citation>
    <scope>NUCLEOTIDE SEQUENCE</scope>
    <source>
        <strain evidence="1">IBT 29495</strain>
    </source>
</reference>
<protein>
    <submittedName>
        <fullName evidence="1">Uncharacterized protein</fullName>
    </submittedName>
</protein>
<dbReference type="Proteomes" id="UP001149954">
    <property type="component" value="Unassembled WGS sequence"/>
</dbReference>
<reference evidence="1" key="2">
    <citation type="journal article" date="2023" name="IMA Fungus">
        <title>Comparative genomic study of the Penicillium genus elucidates a diverse pangenome and 15 lateral gene transfer events.</title>
        <authorList>
            <person name="Petersen C."/>
            <person name="Sorensen T."/>
            <person name="Nielsen M.R."/>
            <person name="Sondergaard T.E."/>
            <person name="Sorensen J.L."/>
            <person name="Fitzpatrick D.A."/>
            <person name="Frisvad J.C."/>
            <person name="Nielsen K.L."/>
        </authorList>
    </citation>
    <scope>NUCLEOTIDE SEQUENCE</scope>
    <source>
        <strain evidence="1">IBT 29495</strain>
    </source>
</reference>
<sequence length="101" mass="11951">MPRFPIRSLGDSESEVLMDLHIRVTHWIRERTRILRETRFFCVAFQVLLNLPPSEFDPIRIYIIASLVIRQMESLNVALMSLFVEEREDANNSDRAWEGDM</sequence>
<keyword evidence="2" id="KW-1185">Reference proteome</keyword>
<evidence type="ECO:0000313" key="1">
    <source>
        <dbReference type="EMBL" id="KAJ5520302.1"/>
    </source>
</evidence>
<gene>
    <name evidence="1" type="ORF">N7463_000755</name>
</gene>